<evidence type="ECO:0000256" key="2">
    <source>
        <dbReference type="ARBA" id="ARBA00022695"/>
    </source>
</evidence>
<dbReference type="InterPro" id="IPR021109">
    <property type="entry name" value="Peptidase_aspartic_dom_sf"/>
</dbReference>
<dbReference type="InterPro" id="IPR043128">
    <property type="entry name" value="Rev_trsase/Diguanyl_cyclase"/>
</dbReference>
<evidence type="ECO:0000256" key="6">
    <source>
        <dbReference type="ARBA" id="ARBA00022918"/>
    </source>
</evidence>
<keyword evidence="3" id="KW-0540">Nuclease</keyword>
<evidence type="ECO:0000256" key="5">
    <source>
        <dbReference type="ARBA" id="ARBA00022801"/>
    </source>
</evidence>
<dbReference type="RefSeq" id="XP_030375042.1">
    <property type="nucleotide sequence ID" value="XM_030519182.1"/>
</dbReference>
<dbReference type="PROSITE" id="PS50994">
    <property type="entry name" value="INTEGRASE"/>
    <property type="match status" value="1"/>
</dbReference>
<keyword evidence="8" id="KW-1185">Reference proteome</keyword>
<dbReference type="Pfam" id="PF03564">
    <property type="entry name" value="DUF1759"/>
    <property type="match status" value="1"/>
</dbReference>
<proteinExistence type="predicted"/>
<dbReference type="GO" id="GO:0003676">
    <property type="term" value="F:nucleic acid binding"/>
    <property type="evidence" value="ECO:0007669"/>
    <property type="project" value="InterPro"/>
</dbReference>
<dbReference type="GO" id="GO:0042575">
    <property type="term" value="C:DNA polymerase complex"/>
    <property type="evidence" value="ECO:0007669"/>
    <property type="project" value="UniProtKB-ARBA"/>
</dbReference>
<evidence type="ECO:0000313" key="8">
    <source>
        <dbReference type="Proteomes" id="UP000504634"/>
    </source>
</evidence>
<dbReference type="GeneID" id="115624479"/>
<dbReference type="SUPFAM" id="SSF53098">
    <property type="entry name" value="Ribonuclease H-like"/>
    <property type="match status" value="1"/>
</dbReference>
<dbReference type="Gene3D" id="3.10.10.10">
    <property type="entry name" value="HIV Type 1 Reverse Transcriptase, subunit A, domain 1"/>
    <property type="match status" value="1"/>
</dbReference>
<reference evidence="9" key="1">
    <citation type="submission" date="2025-08" db="UniProtKB">
        <authorList>
            <consortium name="RefSeq"/>
        </authorList>
    </citation>
    <scope>IDENTIFICATION</scope>
    <source>
        <strain evidence="9">11010-0011.00</strain>
        <tissue evidence="9">Whole body</tissue>
    </source>
</reference>
<dbReference type="InterPro" id="IPR005312">
    <property type="entry name" value="DUF1759"/>
</dbReference>
<dbReference type="Gene3D" id="3.30.70.270">
    <property type="match status" value="1"/>
</dbReference>
<evidence type="ECO:0000256" key="4">
    <source>
        <dbReference type="ARBA" id="ARBA00022759"/>
    </source>
</evidence>
<evidence type="ECO:0000259" key="7">
    <source>
        <dbReference type="PROSITE" id="PS50994"/>
    </source>
</evidence>
<protein>
    <submittedName>
        <fullName evidence="9">Uncharacterized protein LOC115624479</fullName>
    </submittedName>
</protein>
<dbReference type="InterPro" id="IPR008042">
    <property type="entry name" value="Retrotrans_Pao"/>
</dbReference>
<dbReference type="Pfam" id="PF18701">
    <property type="entry name" value="DUF5641"/>
    <property type="match status" value="1"/>
</dbReference>
<evidence type="ECO:0000256" key="1">
    <source>
        <dbReference type="ARBA" id="ARBA00022679"/>
    </source>
</evidence>
<evidence type="ECO:0000256" key="3">
    <source>
        <dbReference type="ARBA" id="ARBA00022722"/>
    </source>
</evidence>
<dbReference type="InterPro" id="IPR043502">
    <property type="entry name" value="DNA/RNA_pol_sf"/>
</dbReference>
<dbReference type="SUPFAM" id="SSF56672">
    <property type="entry name" value="DNA/RNA polymerases"/>
    <property type="match status" value="1"/>
</dbReference>
<dbReference type="GO" id="GO:0004519">
    <property type="term" value="F:endonuclease activity"/>
    <property type="evidence" value="ECO:0007669"/>
    <property type="project" value="UniProtKB-KW"/>
</dbReference>
<organism evidence="8 9">
    <name type="scientific">Drosophila lebanonensis</name>
    <name type="common">Fruit fly</name>
    <name type="synonym">Scaptodrosophila lebanonensis</name>
    <dbReference type="NCBI Taxonomy" id="7225"/>
    <lineage>
        <taxon>Eukaryota</taxon>
        <taxon>Metazoa</taxon>
        <taxon>Ecdysozoa</taxon>
        <taxon>Arthropoda</taxon>
        <taxon>Hexapoda</taxon>
        <taxon>Insecta</taxon>
        <taxon>Pterygota</taxon>
        <taxon>Neoptera</taxon>
        <taxon>Endopterygota</taxon>
        <taxon>Diptera</taxon>
        <taxon>Brachycera</taxon>
        <taxon>Muscomorpha</taxon>
        <taxon>Ephydroidea</taxon>
        <taxon>Drosophilidae</taxon>
        <taxon>Scaptodrosophila</taxon>
    </lineage>
</organism>
<keyword evidence="6" id="KW-0695">RNA-directed DNA polymerase</keyword>
<dbReference type="InterPro" id="IPR012337">
    <property type="entry name" value="RNaseH-like_sf"/>
</dbReference>
<dbReference type="InterPro" id="IPR001584">
    <property type="entry name" value="Integrase_cat-core"/>
</dbReference>
<dbReference type="InterPro" id="IPR000477">
    <property type="entry name" value="RT_dom"/>
</dbReference>
<sequence>MAPKRNMKEMEFYSSRESLMNSLNRNKDYVINNCQSMTAAELEARLSLVESIFTQLCDIQSQVETKIEDASQYETRQVIEDMYCDIKAKILSYLTQRGRHSVIGTDPSANSTLLNGAAVSRVGKLPMLKLPEFSGKYTEWTSWYNAFTTLIEADHDIDELSKFIHLKSCLSAVPLRTIECLELSAVNYRKALQLLRDRFENKAIIVQSHVSELFNIRRLKNADAESLGSLVDAVNSQLVALRSLGNEGEILEALVFHLVRSKLDDETLEKWESEYDCAKLPSWQLLAQFLCNRGINLAGREVRKAVIAKSNAKGDSKRASLTAALGNTATNLCYSCSSSHHLKMCPKFKSLSPLQRYYEVKKFGICLVCFSKRHQTKDCSAQRCSACNKPHHELLHRSAMEVEGSSNCPVSRQANPSSLHSAILPSRTTSFLATAVVLVQNSNGKYSQCRCVLDSGSQLNFITTSLASQLKLNIKDVQYSLNGIGNAKSRILGEVQTTIKSRATNFVATDKFSVLQEITRYNPATSASAEGFFVPSKVKLADPFFDSANEISMLLGVNLFFKLIVAGQIKMGINKPLLQKSLLGWIVVGECITSERNALIVSRVPSSDQEDTRKLHKLVQRFWQCEEISQPENRYTEAEQTCETQFVSSVRRTAANRFVVRLPFKVPKEELGESYSIALTRFLNLERKLIRNPELKRSYTEFIEEYRMLDHLEEVGSEQVQNVRYVMPHHPVIRPESSTTKLRVVFDASCKTSNGLSLNDIMLVGPTLQPDLFDILTRFRFYKYALTADISKMYRQILVESGDCNYQCILWRQERTEAVKTLRLKTVTYGTNSAPFLAVRCLYYLAEQAGHQYPLASEAVKRNFYMDDMLCGADSINELKELKQQVTELLKLGRFELHKWRSNFKFASHDESTEPLELKVTDAAKTLGIRWASTSDKFQFAYGAQCSDVVTKRVVLSELAQLFDPLGFLSPIIILGKVFMQELWLLKQGWDEDLPPSHAIQWKKYRSELKLIHECSLPRAVIPNSGEIDTVEFYGFSDASCRAFGAAIYARVIDKLGTISVNLVAAKSKVAPVRVTSLPRLELEGARLLVQLMAKVKKCVPRYVSSVSRWTTFVANRVALIHELSSIDEWFKIESKLNPADIVSRGLHTSELRNSSLWWKGPKFLQQPEDQWPAVHWNRSDSLPEQRNSKFTLVASPQRLVEDIVSKCKYARDFVKLTRVFGYICRWRRVISKIELAKSKPLTASEVKGGLNYIIFNLQSLSFHEEIVKLHDGKLIRSAKIQALNPFLDVIDGIEIIRVGGRLSQANVPFDTKHPILLPNNHIVITALFEYTHRTNMHAGAHALCAFVRQRYWVINARKLARKTVRSCLACFRQRPVAANQIMGSLPASRVQTGVNPFQRAGLDFAGPFWMHFHQRGRRPTKMYMCVFVCFLTKACHLELVSDLSTNAFIAALKRFFARRGLSAELFCDNATNFVGAAREVKELTDRMWNETGKRRIENQCSSLGVQFHFIPPRSPHFGGLWESAVKVAKQLLVRCFNGTALDYEELATAIAQAEAVMNSRPLCPLSSDPNDLEALTPGHFLIGRPLNAMTEACDEDILKLSVTNRWKRIVAVHHSFWRRWSLEYLTLLQERRKWASTCNNLQRGTLVLIGEDNTPPGQWVLGRIQEVHPGADGAVRVVTVKTKAGLFKRNIHKLCPLPISD</sequence>
<keyword evidence="5" id="KW-0378">Hydrolase</keyword>
<keyword evidence="2" id="KW-0548">Nucleotidyltransferase</keyword>
<accession>A0A6J2TJ28</accession>
<dbReference type="GO" id="GO:0015074">
    <property type="term" value="P:DNA integration"/>
    <property type="evidence" value="ECO:0007669"/>
    <property type="project" value="InterPro"/>
</dbReference>
<dbReference type="PROSITE" id="PS00141">
    <property type="entry name" value="ASP_PROTEASE"/>
    <property type="match status" value="1"/>
</dbReference>
<dbReference type="GO" id="GO:0003964">
    <property type="term" value="F:RNA-directed DNA polymerase activity"/>
    <property type="evidence" value="ECO:0007669"/>
    <property type="project" value="UniProtKB-KW"/>
</dbReference>
<gene>
    <name evidence="9" type="primary">LOC115624479</name>
</gene>
<feature type="domain" description="Integrase catalytic" evidence="7">
    <location>
        <begin position="1393"/>
        <end position="1586"/>
    </location>
</feature>
<dbReference type="PANTHER" id="PTHR47331">
    <property type="entry name" value="PHD-TYPE DOMAIN-CONTAINING PROTEIN"/>
    <property type="match status" value="1"/>
</dbReference>
<dbReference type="CDD" id="cd01644">
    <property type="entry name" value="RT_pepA17"/>
    <property type="match status" value="1"/>
</dbReference>
<keyword evidence="4" id="KW-0255">Endonuclease</keyword>
<dbReference type="InterPro" id="IPR040676">
    <property type="entry name" value="DUF5641"/>
</dbReference>
<dbReference type="Pfam" id="PF17921">
    <property type="entry name" value="Integrase_H2C2"/>
    <property type="match status" value="1"/>
</dbReference>
<dbReference type="InterPro" id="IPR036397">
    <property type="entry name" value="RNaseH_sf"/>
</dbReference>
<dbReference type="PANTHER" id="PTHR47331:SF4">
    <property type="entry name" value="PEPTIDASE S1 DOMAIN-CONTAINING PROTEIN"/>
    <property type="match status" value="1"/>
</dbReference>
<dbReference type="Pfam" id="PF00078">
    <property type="entry name" value="RVT_1"/>
    <property type="match status" value="1"/>
</dbReference>
<keyword evidence="1" id="KW-0808">Transferase</keyword>
<dbReference type="Proteomes" id="UP000504634">
    <property type="component" value="Unplaced"/>
</dbReference>
<dbReference type="OrthoDB" id="7837260at2759"/>
<dbReference type="GO" id="GO:0004190">
    <property type="term" value="F:aspartic-type endopeptidase activity"/>
    <property type="evidence" value="ECO:0007669"/>
    <property type="project" value="InterPro"/>
</dbReference>
<dbReference type="Pfam" id="PF05380">
    <property type="entry name" value="Peptidase_A17"/>
    <property type="match status" value="1"/>
</dbReference>
<dbReference type="InterPro" id="IPR001969">
    <property type="entry name" value="Aspartic_peptidase_AS"/>
</dbReference>
<name>A0A6J2TJ28_DROLE</name>
<evidence type="ECO:0000313" key="9">
    <source>
        <dbReference type="RefSeq" id="XP_030375042.1"/>
    </source>
</evidence>
<dbReference type="Gene3D" id="3.30.420.10">
    <property type="entry name" value="Ribonuclease H-like superfamily/Ribonuclease H"/>
    <property type="match status" value="1"/>
</dbReference>
<dbReference type="Gene3D" id="2.40.70.10">
    <property type="entry name" value="Acid Proteases"/>
    <property type="match status" value="1"/>
</dbReference>
<dbReference type="InterPro" id="IPR041588">
    <property type="entry name" value="Integrase_H2C2"/>
</dbReference>
<dbReference type="GO" id="GO:0006508">
    <property type="term" value="P:proteolysis"/>
    <property type="evidence" value="ECO:0007669"/>
    <property type="project" value="InterPro"/>
</dbReference>